<accession>A0A099CSS8</accession>
<organism evidence="1 3">
    <name type="scientific">Oleiagrimonas soli</name>
    <dbReference type="NCBI Taxonomy" id="1543381"/>
    <lineage>
        <taxon>Bacteria</taxon>
        <taxon>Pseudomonadati</taxon>
        <taxon>Pseudomonadota</taxon>
        <taxon>Gammaproteobacteria</taxon>
        <taxon>Lysobacterales</taxon>
        <taxon>Rhodanobacteraceae</taxon>
        <taxon>Oleiagrimonas</taxon>
    </lineage>
</organism>
<dbReference type="Proteomes" id="UP000029708">
    <property type="component" value="Unassembled WGS sequence"/>
</dbReference>
<keyword evidence="3" id="KW-1185">Reference proteome</keyword>
<dbReference type="InterPro" id="IPR016155">
    <property type="entry name" value="Mopterin_synth/thiamin_S_b"/>
</dbReference>
<evidence type="ECO:0000313" key="1">
    <source>
        <dbReference type="EMBL" id="KGI76756.1"/>
    </source>
</evidence>
<evidence type="ECO:0000313" key="3">
    <source>
        <dbReference type="Proteomes" id="UP000029708"/>
    </source>
</evidence>
<dbReference type="InterPro" id="IPR012675">
    <property type="entry name" value="Beta-grasp_dom_sf"/>
</dbReference>
<sequence length="80" mass="8731">MTTLHLQYYAQLREQAGVGAERVTTEAASLGELYRELAQRHAFSLPADALKVAVNAQFSDWDRPLEDGDTVVFIPPVAGG</sequence>
<dbReference type="RefSeq" id="WP_043104301.1">
    <property type="nucleotide sequence ID" value="NZ_JACHET010000001.1"/>
</dbReference>
<evidence type="ECO:0000313" key="4">
    <source>
        <dbReference type="Proteomes" id="UP000560000"/>
    </source>
</evidence>
<dbReference type="EMBL" id="JROI01000016">
    <property type="protein sequence ID" value="KGI76756.1"/>
    <property type="molecule type" value="Genomic_DNA"/>
</dbReference>
<gene>
    <name evidence="2" type="ORF">HNQ86_002351</name>
    <name evidence="1" type="ORF">LF63_0114490</name>
</gene>
<comment type="caution">
    <text evidence="1">The sequence shown here is derived from an EMBL/GenBank/DDBJ whole genome shotgun (WGS) entry which is preliminary data.</text>
</comment>
<name>A0A099CSS8_9GAMM</name>
<dbReference type="InterPro" id="IPR003749">
    <property type="entry name" value="ThiS/MoaD-like"/>
</dbReference>
<protein>
    <submittedName>
        <fullName evidence="1">Molybdopterin biosynthesis protein D chain</fullName>
    </submittedName>
    <submittedName>
        <fullName evidence="2">Molybdopterin converting factor subunit 1</fullName>
    </submittedName>
</protein>
<reference evidence="1 3" key="1">
    <citation type="submission" date="2014-09" db="EMBL/GenBank/DDBJ databases">
        <title>Xanthomonadaceae 3.5X direct submission.</title>
        <authorList>
            <person name="Fang T."/>
            <person name="Wang H."/>
        </authorList>
    </citation>
    <scope>NUCLEOTIDE SEQUENCE [LARGE SCALE GENOMIC DNA]</scope>
    <source>
        <strain evidence="1 3">3.5X</strain>
    </source>
</reference>
<dbReference type="HOGENOM" id="CLU_114601_4_1_6"/>
<dbReference type="Proteomes" id="UP000560000">
    <property type="component" value="Unassembled WGS sequence"/>
</dbReference>
<dbReference type="STRING" id="1543381.LF63_0114490"/>
<dbReference type="EMBL" id="JACHET010000001">
    <property type="protein sequence ID" value="MBB6185006.1"/>
    <property type="molecule type" value="Genomic_DNA"/>
</dbReference>
<reference evidence="2 4" key="2">
    <citation type="submission" date="2020-08" db="EMBL/GenBank/DDBJ databases">
        <title>Genomic Encyclopedia of Type Strains, Phase IV (KMG-IV): sequencing the most valuable type-strain genomes for metagenomic binning, comparative biology and taxonomic classification.</title>
        <authorList>
            <person name="Goeker M."/>
        </authorList>
    </citation>
    <scope>NUCLEOTIDE SEQUENCE [LARGE SCALE GENOMIC DNA]</scope>
    <source>
        <strain evidence="2 4">DSM 107085</strain>
    </source>
</reference>
<proteinExistence type="predicted"/>
<dbReference type="Pfam" id="PF02597">
    <property type="entry name" value="ThiS"/>
    <property type="match status" value="1"/>
</dbReference>
<evidence type="ECO:0000313" key="2">
    <source>
        <dbReference type="EMBL" id="MBB6185006.1"/>
    </source>
</evidence>
<dbReference type="SUPFAM" id="SSF54285">
    <property type="entry name" value="MoaD/ThiS"/>
    <property type="match status" value="1"/>
</dbReference>
<dbReference type="OrthoDB" id="9801945at2"/>
<dbReference type="CDD" id="cd00754">
    <property type="entry name" value="Ubl_MoaD"/>
    <property type="match status" value="1"/>
</dbReference>
<dbReference type="Gene3D" id="3.10.20.30">
    <property type="match status" value="1"/>
</dbReference>
<dbReference type="AlphaFoldDB" id="A0A099CSS8"/>